<feature type="non-terminal residue" evidence="1">
    <location>
        <position position="651"/>
    </location>
</feature>
<keyword evidence="2" id="KW-1185">Reference proteome</keyword>
<dbReference type="Pfam" id="PF13332">
    <property type="entry name" value="Fil_haemagg_2"/>
    <property type="match status" value="1"/>
</dbReference>
<dbReference type="RefSeq" id="WP_371839776.1">
    <property type="nucleotide sequence ID" value="NZ_JBGMEK010000034.1"/>
</dbReference>
<comment type="caution">
    <text evidence="1">The sequence shown here is derived from an EMBL/GenBank/DDBJ whole genome shotgun (WGS) entry which is preliminary data.</text>
</comment>
<sequence>MNKEINTSQKKGMGMRFFTHLIVFCFLFQVMLPAYAVALSSGQIQQVLDSIAEIEFSSGNGSYQYTVAPYIDTTAQRGFDDIKGFYNRLKEEHIEALGEVTYVPIGVSDITTFIPVYENPKLVGDSFVQSRYVRDQIHELLGRHLIDSDHAQGLYKDEATQIKTLYDNAYLYASAANTSEIYGDPIPASKFDRESSPYDMIWPERRVIRGETVVVPVVYLSADTISKYKVTNHKVQLNGNTSFAGITLHDVDIKLGREAFLNVAGDFVAQNSSVSSCDLDIVVGGSLRLLSSQIDDCGDLTIAAGSIEAKTLVHRYDLGNETGGFFGEVTSISANGDLLVRSDTNIVLQGVTVSAGDQLTFAADGNIFIGTQNITSSLDGKQGGWYVQRSGVSYLQSKLTAEETIQLIAGGQIVLDAAEIVSDRGHIELLAGLGITIEDELEVTQSFKKGKFGKRKIEESVYQTVAIRSLLDAGKNIRLHSDFGDITLRAADIKSGLGTEVKALGGKVNLLMTAETDHYTYSSVKKGLFTVTTKNKGHIIETGVPNSIVGGFAVEALGGVSVEYEGNPELSLDEQIAELSKFEGMEWMAEVRTNFPDADWTAIELQYDKWNESSTSISPAFAAVITVAMAVASGGSSLAGTTWWNAALAAG</sequence>
<gene>
    <name evidence="1" type="ORF">ACCI49_14620</name>
</gene>
<evidence type="ECO:0000313" key="1">
    <source>
        <dbReference type="EMBL" id="MFA0812147.1"/>
    </source>
</evidence>
<dbReference type="InterPro" id="IPR025157">
    <property type="entry name" value="Hemagglutinin_rpt"/>
</dbReference>
<proteinExistence type="predicted"/>
<organism evidence="1 2">
    <name type="scientific">Microbulbifer epialgicus</name>
    <dbReference type="NCBI Taxonomy" id="393907"/>
    <lineage>
        <taxon>Bacteria</taxon>
        <taxon>Pseudomonadati</taxon>
        <taxon>Pseudomonadota</taxon>
        <taxon>Gammaproteobacteria</taxon>
        <taxon>Cellvibrionales</taxon>
        <taxon>Microbulbiferaceae</taxon>
        <taxon>Microbulbifer</taxon>
    </lineage>
</organism>
<name>A0ABV4P2B7_9GAMM</name>
<dbReference type="Proteomes" id="UP001569428">
    <property type="component" value="Unassembled WGS sequence"/>
</dbReference>
<protein>
    <submittedName>
        <fullName evidence="1">Hemagglutinin repeat-containing protein</fullName>
    </submittedName>
</protein>
<reference evidence="1 2" key="1">
    <citation type="submission" date="2024-08" db="EMBL/GenBank/DDBJ databases">
        <authorList>
            <person name="Ishaq N."/>
        </authorList>
    </citation>
    <scope>NUCLEOTIDE SEQUENCE [LARGE SCALE GENOMIC DNA]</scope>
    <source>
        <strain evidence="1 2">DSM 18651</strain>
    </source>
</reference>
<dbReference type="EMBL" id="JBGMEK010000034">
    <property type="protein sequence ID" value="MFA0812147.1"/>
    <property type="molecule type" value="Genomic_DNA"/>
</dbReference>
<evidence type="ECO:0000313" key="2">
    <source>
        <dbReference type="Proteomes" id="UP001569428"/>
    </source>
</evidence>
<accession>A0ABV4P2B7</accession>